<dbReference type="Pfam" id="PF02602">
    <property type="entry name" value="HEM4"/>
    <property type="match status" value="1"/>
</dbReference>
<evidence type="ECO:0000256" key="2">
    <source>
        <dbReference type="ARBA" id="ARBA00008133"/>
    </source>
</evidence>
<dbReference type="RefSeq" id="WP_379591046.1">
    <property type="nucleotide sequence ID" value="NZ_JBHTKK010000003.1"/>
</dbReference>
<organism evidence="11 12">
    <name type="scientific">Oceanobacillus locisalsi</name>
    <dbReference type="NCBI Taxonomy" id="546107"/>
    <lineage>
        <taxon>Bacteria</taxon>
        <taxon>Bacillati</taxon>
        <taxon>Bacillota</taxon>
        <taxon>Bacilli</taxon>
        <taxon>Bacillales</taxon>
        <taxon>Bacillaceae</taxon>
        <taxon>Oceanobacillus</taxon>
    </lineage>
</organism>
<protein>
    <recommendedName>
        <fullName evidence="7 9">Uroporphyrinogen-III synthase</fullName>
        <ecNumber evidence="3 9">4.2.1.75</ecNumber>
    </recommendedName>
</protein>
<reference evidence="12" key="1">
    <citation type="journal article" date="2019" name="Int. J. Syst. Evol. Microbiol.">
        <title>The Global Catalogue of Microorganisms (GCM) 10K type strain sequencing project: providing services to taxonomists for standard genome sequencing and annotation.</title>
        <authorList>
            <consortium name="The Broad Institute Genomics Platform"/>
            <consortium name="The Broad Institute Genome Sequencing Center for Infectious Disease"/>
            <person name="Wu L."/>
            <person name="Ma J."/>
        </authorList>
    </citation>
    <scope>NUCLEOTIDE SEQUENCE [LARGE SCALE GENOMIC DNA]</scope>
    <source>
        <strain evidence="12">CCUG 56608</strain>
    </source>
</reference>
<dbReference type="SUPFAM" id="SSF69618">
    <property type="entry name" value="HemD-like"/>
    <property type="match status" value="1"/>
</dbReference>
<dbReference type="PANTHER" id="PTHR38042">
    <property type="entry name" value="UROPORPHYRINOGEN-III SYNTHASE, CHLOROPLASTIC"/>
    <property type="match status" value="1"/>
</dbReference>
<evidence type="ECO:0000256" key="3">
    <source>
        <dbReference type="ARBA" id="ARBA00013109"/>
    </source>
</evidence>
<name>A0ABW3NCZ5_9BACI</name>
<dbReference type="Proteomes" id="UP001597041">
    <property type="component" value="Unassembled WGS sequence"/>
</dbReference>
<proteinExistence type="inferred from homology"/>
<evidence type="ECO:0000256" key="4">
    <source>
        <dbReference type="ARBA" id="ARBA00023239"/>
    </source>
</evidence>
<dbReference type="PANTHER" id="PTHR38042:SF1">
    <property type="entry name" value="UROPORPHYRINOGEN-III SYNTHASE, CHLOROPLASTIC"/>
    <property type="match status" value="1"/>
</dbReference>
<dbReference type="Gene3D" id="3.40.50.10090">
    <property type="match status" value="2"/>
</dbReference>
<comment type="pathway">
    <text evidence="1 9">Porphyrin-containing compound metabolism; protoporphyrin-IX biosynthesis; coproporphyrinogen-III from 5-aminolevulinate: step 3/4.</text>
</comment>
<keyword evidence="12" id="KW-1185">Reference proteome</keyword>
<dbReference type="EC" id="4.2.1.75" evidence="3 9"/>
<accession>A0ABW3NCZ5</accession>
<evidence type="ECO:0000256" key="5">
    <source>
        <dbReference type="ARBA" id="ARBA00023244"/>
    </source>
</evidence>
<evidence type="ECO:0000256" key="7">
    <source>
        <dbReference type="ARBA" id="ARBA00040167"/>
    </source>
</evidence>
<evidence type="ECO:0000313" key="11">
    <source>
        <dbReference type="EMBL" id="MFD1065402.1"/>
    </source>
</evidence>
<evidence type="ECO:0000256" key="9">
    <source>
        <dbReference type="RuleBase" id="RU366031"/>
    </source>
</evidence>
<evidence type="ECO:0000256" key="6">
    <source>
        <dbReference type="ARBA" id="ARBA00037589"/>
    </source>
</evidence>
<dbReference type="InterPro" id="IPR039793">
    <property type="entry name" value="UROS/Hem4"/>
</dbReference>
<keyword evidence="5 9" id="KW-0627">Porphyrin biosynthesis</keyword>
<evidence type="ECO:0000256" key="1">
    <source>
        <dbReference type="ARBA" id="ARBA00004772"/>
    </source>
</evidence>
<evidence type="ECO:0000313" key="12">
    <source>
        <dbReference type="Proteomes" id="UP001597041"/>
    </source>
</evidence>
<dbReference type="CDD" id="cd06578">
    <property type="entry name" value="HemD"/>
    <property type="match status" value="1"/>
</dbReference>
<dbReference type="InterPro" id="IPR003754">
    <property type="entry name" value="4pyrrol_synth_uPrphyn_synth"/>
</dbReference>
<comment type="caution">
    <text evidence="11">The sequence shown here is derived from an EMBL/GenBank/DDBJ whole genome shotgun (WGS) entry which is preliminary data.</text>
</comment>
<dbReference type="EMBL" id="JBHTKK010000003">
    <property type="protein sequence ID" value="MFD1065402.1"/>
    <property type="molecule type" value="Genomic_DNA"/>
</dbReference>
<comment type="catalytic activity">
    <reaction evidence="8 9">
        <text>hydroxymethylbilane = uroporphyrinogen III + H2O</text>
        <dbReference type="Rhea" id="RHEA:18965"/>
        <dbReference type="ChEBI" id="CHEBI:15377"/>
        <dbReference type="ChEBI" id="CHEBI:57308"/>
        <dbReference type="ChEBI" id="CHEBI:57845"/>
        <dbReference type="EC" id="4.2.1.75"/>
    </reaction>
</comment>
<keyword evidence="4 9" id="KW-0456">Lyase</keyword>
<gene>
    <name evidence="11" type="ORF">ACFQ19_05115</name>
</gene>
<evidence type="ECO:0000259" key="10">
    <source>
        <dbReference type="Pfam" id="PF02602"/>
    </source>
</evidence>
<dbReference type="InterPro" id="IPR036108">
    <property type="entry name" value="4pyrrol_syn_uPrphyn_synt_sf"/>
</dbReference>
<sequence>MGKPLHGERILITREVTKADGMAEKVTKLGGNPVVVPMIEIKYNQNPANHTILHRLADFSWVLLTSANGVHGFFQLLRQQNIVLPQTVKIGVVGKRTEDVLKTYGYNASFVPETFDALAMAEVFMSHYKKKDKPVLLIRGNLSRKTLPEKLYEAQIPFETLEVYETMYARESKQALNRVLSSVDYVTFTSPSTVEAFAALAAYIPEKATYICIGQTTEEKAEEEGIPNLHTSSPYTADAMLCLIGKLANERKMNDE</sequence>
<comment type="function">
    <text evidence="6 9">Catalyzes cyclization of the linear tetrapyrrole, hydroxymethylbilane, to the macrocyclic uroporphyrinogen III.</text>
</comment>
<feature type="domain" description="Tetrapyrrole biosynthesis uroporphyrinogen III synthase" evidence="10">
    <location>
        <begin position="22"/>
        <end position="241"/>
    </location>
</feature>
<dbReference type="GO" id="GO:0004852">
    <property type="term" value="F:uroporphyrinogen-III synthase activity"/>
    <property type="evidence" value="ECO:0007669"/>
    <property type="project" value="UniProtKB-EC"/>
</dbReference>
<evidence type="ECO:0000256" key="8">
    <source>
        <dbReference type="ARBA" id="ARBA00048617"/>
    </source>
</evidence>
<comment type="similarity">
    <text evidence="2 9">Belongs to the uroporphyrinogen-III synthase family.</text>
</comment>